<dbReference type="Proteomes" id="UP000295818">
    <property type="component" value="Unassembled WGS sequence"/>
</dbReference>
<reference evidence="1 2" key="1">
    <citation type="journal article" date="2015" name="Stand. Genomic Sci.">
        <title>Genomic Encyclopedia of Bacterial and Archaeal Type Strains, Phase III: the genomes of soil and plant-associated and newly described type strains.</title>
        <authorList>
            <person name="Whitman W.B."/>
            <person name="Woyke T."/>
            <person name="Klenk H.P."/>
            <person name="Zhou Y."/>
            <person name="Lilburn T.G."/>
            <person name="Beck B.J."/>
            <person name="De Vos P."/>
            <person name="Vandamme P."/>
            <person name="Eisen J.A."/>
            <person name="Garrity G."/>
            <person name="Hugenholtz P."/>
            <person name="Kyrpides N.C."/>
        </authorList>
    </citation>
    <scope>NUCLEOTIDE SEQUENCE [LARGE SCALE GENOMIC DNA]</scope>
    <source>
        <strain evidence="1 2">VKM Ac-2538</strain>
    </source>
</reference>
<dbReference type="EMBL" id="SLWM01000009">
    <property type="protein sequence ID" value="TCO20015.1"/>
    <property type="molecule type" value="Genomic_DNA"/>
</dbReference>
<sequence>MISLVDDLPVYYESYGEGRPIVFLPGWGNANGEGRDVHEPVFEAHPDWRRIYVDPPGTGNTPSRDRIKDQDDMLGVLAGVVDDLVGGEPFALAGTSAGGLHARGIIHRDPSRILGLLLRVPGVIVDRDLRTLPEYRPMPDGFVEAHREKQERYYLPAEEQADLDFLGAIQRNGYALSVEPSARLESPTLIVTGRQDTITGYADAWPLLDDYPRATYAVLDRADHDLPIQNDALYRALVSDWLDRMEELAKHPGA</sequence>
<dbReference type="InterPro" id="IPR029058">
    <property type="entry name" value="AB_hydrolase_fold"/>
</dbReference>
<evidence type="ECO:0000313" key="1">
    <source>
        <dbReference type="EMBL" id="TCO20015.1"/>
    </source>
</evidence>
<gene>
    <name evidence="1" type="ORF">EV644_10934</name>
</gene>
<dbReference type="InterPro" id="IPR050471">
    <property type="entry name" value="AB_hydrolase"/>
</dbReference>
<name>A0ABY2BGY8_9ACTN</name>
<keyword evidence="2" id="KW-1185">Reference proteome</keyword>
<accession>A0ABY2BGY8</accession>
<dbReference type="SUPFAM" id="SSF53474">
    <property type="entry name" value="alpha/beta-Hydrolases"/>
    <property type="match status" value="1"/>
</dbReference>
<evidence type="ECO:0000313" key="2">
    <source>
        <dbReference type="Proteomes" id="UP000295818"/>
    </source>
</evidence>
<comment type="caution">
    <text evidence="1">The sequence shown here is derived from an EMBL/GenBank/DDBJ whole genome shotgun (WGS) entry which is preliminary data.</text>
</comment>
<organism evidence="1 2">
    <name type="scientific">Kribbella orskensis</name>
    <dbReference type="NCBI Taxonomy" id="2512216"/>
    <lineage>
        <taxon>Bacteria</taxon>
        <taxon>Bacillati</taxon>
        <taxon>Actinomycetota</taxon>
        <taxon>Actinomycetes</taxon>
        <taxon>Propionibacteriales</taxon>
        <taxon>Kribbellaceae</taxon>
        <taxon>Kribbella</taxon>
    </lineage>
</organism>
<dbReference type="PANTHER" id="PTHR43433">
    <property type="entry name" value="HYDROLASE, ALPHA/BETA FOLD FAMILY PROTEIN"/>
    <property type="match status" value="1"/>
</dbReference>
<dbReference type="PANTHER" id="PTHR43433:SF10">
    <property type="entry name" value="AB HYDROLASE-1 DOMAIN-CONTAINING PROTEIN"/>
    <property type="match status" value="1"/>
</dbReference>
<dbReference type="Gene3D" id="3.40.50.1820">
    <property type="entry name" value="alpha/beta hydrolase"/>
    <property type="match status" value="1"/>
</dbReference>
<protein>
    <submittedName>
        <fullName evidence="1">Pimeloyl-ACP methyl ester carboxylesterase</fullName>
    </submittedName>
</protein>
<dbReference type="RefSeq" id="WP_132191065.1">
    <property type="nucleotide sequence ID" value="NZ_SLWM01000009.1"/>
</dbReference>
<proteinExistence type="predicted"/>